<dbReference type="GO" id="GO:0061542">
    <property type="term" value="F:3-demethylubiquinol 3-O-methyltransferase activity"/>
    <property type="evidence" value="ECO:0007669"/>
    <property type="project" value="UniProtKB-EC"/>
</dbReference>
<sequence length="659" mass="72426">MTSDANLSSRITLLGGEMLTWSDLDRTKGTGPFASPLVVPVLTQLMNHSTKALIAGPHAPWLLERFAENVGSLDVVVRSWPDAHALNLRLNGKPVRIYCGAFEKLAVEENQYDVVMALDGIPRLFAADSVDLPWHETVAMLRRLVKPGGHLVLGVGNAMGLDQLLDADASVKPPADDQWPTSTDADVKPPPGLNAVKAVLAANELIVREHYAVFPRASKTSLMVHEHTLAGSEGDEVLSILASSAFANGMGDKPVLTDPRRLAREMVRHGMGMQLAPGWLFVTQVADPAADTATAVPEQTGLEAENEAIQSAARQAAEARGSVGFPDALITDNLEHPYWAVVLELGRDAEGRWHRDLIDVGRSTHVRAAGHLQREPAKLIGRVPGGTLLEERFLTACRHDDLNALRKLVRGYAEWLHDQAEFAAWKDPWSSDAAGSAERLVVPGSAVFATFENVMLDGDKYELLDASWSTTLKIPYEIALTRALRRFGYRVLAGGLRHPWPNGMSPNRLTVTLASMVGVTVTPHLLERSARLEVELEGQQRNNTEVGDQQLYFELQTMGEQPMGTEPGQPRGYREALATVGQLSTELSEAQNQIEWLDATVQLRENQLRRERKISSDIKSSMSFAIGNGLTTPFRAIFRMFRPVFRAMNPSNAERDKKR</sequence>
<dbReference type="Proteomes" id="UP001589890">
    <property type="component" value="Unassembled WGS sequence"/>
</dbReference>
<evidence type="ECO:0000313" key="2">
    <source>
        <dbReference type="Proteomes" id="UP001589890"/>
    </source>
</evidence>
<dbReference type="GO" id="GO:0032259">
    <property type="term" value="P:methylation"/>
    <property type="evidence" value="ECO:0007669"/>
    <property type="project" value="UniProtKB-KW"/>
</dbReference>
<dbReference type="RefSeq" id="WP_380052736.1">
    <property type="nucleotide sequence ID" value="NZ_JBHLTC010000035.1"/>
</dbReference>
<comment type="caution">
    <text evidence="1">The sequence shown here is derived from an EMBL/GenBank/DDBJ whole genome shotgun (WGS) entry which is preliminary data.</text>
</comment>
<protein>
    <submittedName>
        <fullName evidence="1">Class I SAM-dependent methyltransferase</fullName>
        <ecNumber evidence="1">2.1.1.222</ecNumber>
        <ecNumber evidence="1">2.1.1.64</ecNumber>
    </submittedName>
</protein>
<evidence type="ECO:0000313" key="1">
    <source>
        <dbReference type="EMBL" id="MFC0627694.1"/>
    </source>
</evidence>
<keyword evidence="2" id="KW-1185">Reference proteome</keyword>
<organism evidence="1 2">
    <name type="scientific">Kribbella deserti</name>
    <dbReference type="NCBI Taxonomy" id="1926257"/>
    <lineage>
        <taxon>Bacteria</taxon>
        <taxon>Bacillati</taxon>
        <taxon>Actinomycetota</taxon>
        <taxon>Actinomycetes</taxon>
        <taxon>Propionibacteriales</taxon>
        <taxon>Kribbellaceae</taxon>
        <taxon>Kribbella</taxon>
    </lineage>
</organism>
<dbReference type="EMBL" id="JBHLTC010000035">
    <property type="protein sequence ID" value="MFC0627694.1"/>
    <property type="molecule type" value="Genomic_DNA"/>
</dbReference>
<keyword evidence="1" id="KW-0808">Transferase</keyword>
<name>A0ABV6QSR9_9ACTN</name>
<reference evidence="1 2" key="1">
    <citation type="submission" date="2024-09" db="EMBL/GenBank/DDBJ databases">
        <authorList>
            <person name="Sun Q."/>
            <person name="Mori K."/>
        </authorList>
    </citation>
    <scope>NUCLEOTIDE SEQUENCE [LARGE SCALE GENOMIC DNA]</scope>
    <source>
        <strain evidence="1 2">CGMCC 1.15906</strain>
    </source>
</reference>
<dbReference type="EC" id="2.1.1.222" evidence="1"/>
<gene>
    <name evidence="1" type="ORF">ACFFGN_26710</name>
</gene>
<dbReference type="Gene3D" id="3.40.50.150">
    <property type="entry name" value="Vaccinia Virus protein VP39"/>
    <property type="match status" value="1"/>
</dbReference>
<proteinExistence type="predicted"/>
<dbReference type="SUPFAM" id="SSF53335">
    <property type="entry name" value="S-adenosyl-L-methionine-dependent methyltransferases"/>
    <property type="match status" value="1"/>
</dbReference>
<dbReference type="EC" id="2.1.1.64" evidence="1"/>
<dbReference type="InterPro" id="IPR029063">
    <property type="entry name" value="SAM-dependent_MTases_sf"/>
</dbReference>
<dbReference type="CDD" id="cd02440">
    <property type="entry name" value="AdoMet_MTases"/>
    <property type="match status" value="1"/>
</dbReference>
<dbReference type="GO" id="GO:0102208">
    <property type="term" value="F:2-polyprenyl-6-hydroxyphenol methylase activity"/>
    <property type="evidence" value="ECO:0007669"/>
    <property type="project" value="UniProtKB-EC"/>
</dbReference>
<keyword evidence="1" id="KW-0489">Methyltransferase</keyword>
<accession>A0ABV6QSR9</accession>